<dbReference type="PANTHER" id="PTHR10972">
    <property type="entry name" value="OXYSTEROL-BINDING PROTEIN-RELATED"/>
    <property type="match status" value="1"/>
</dbReference>
<evidence type="ECO:0000313" key="2">
    <source>
        <dbReference type="EMBL" id="GAU37984.1"/>
    </source>
</evidence>
<dbReference type="OrthoDB" id="14833at2759"/>
<dbReference type="EMBL" id="DF973697">
    <property type="protein sequence ID" value="GAU37984.1"/>
    <property type="molecule type" value="Genomic_DNA"/>
</dbReference>
<dbReference type="GO" id="GO:0032934">
    <property type="term" value="F:sterol binding"/>
    <property type="evidence" value="ECO:0007669"/>
    <property type="project" value="TreeGrafter"/>
</dbReference>
<sequence length="96" mass="10447">MSTSQLQWYRAGLEGPPNCRTSPNFECVHSTSTGVDLISNLITGKTSLDRLMSVVEWSISTTSPQRFGVAPYNPILGETHHVSKGDLNVLLEQVGS</sequence>
<dbReference type="Pfam" id="PF01237">
    <property type="entry name" value="Oxysterol_BP"/>
    <property type="match status" value="1"/>
</dbReference>
<dbReference type="InterPro" id="IPR037239">
    <property type="entry name" value="OSBP_sf"/>
</dbReference>
<dbReference type="GO" id="GO:0005829">
    <property type="term" value="C:cytosol"/>
    <property type="evidence" value="ECO:0007669"/>
    <property type="project" value="TreeGrafter"/>
</dbReference>
<organism evidence="2 3">
    <name type="scientific">Trifolium subterraneum</name>
    <name type="common">Subterranean clover</name>
    <dbReference type="NCBI Taxonomy" id="3900"/>
    <lineage>
        <taxon>Eukaryota</taxon>
        <taxon>Viridiplantae</taxon>
        <taxon>Streptophyta</taxon>
        <taxon>Embryophyta</taxon>
        <taxon>Tracheophyta</taxon>
        <taxon>Spermatophyta</taxon>
        <taxon>Magnoliopsida</taxon>
        <taxon>eudicotyledons</taxon>
        <taxon>Gunneridae</taxon>
        <taxon>Pentapetalae</taxon>
        <taxon>rosids</taxon>
        <taxon>fabids</taxon>
        <taxon>Fabales</taxon>
        <taxon>Fabaceae</taxon>
        <taxon>Papilionoideae</taxon>
        <taxon>50 kb inversion clade</taxon>
        <taxon>NPAAA clade</taxon>
        <taxon>Hologalegina</taxon>
        <taxon>IRL clade</taxon>
        <taxon>Trifolieae</taxon>
        <taxon>Trifolium</taxon>
    </lineage>
</organism>
<comment type="similarity">
    <text evidence="1">Belongs to the OSBP family.</text>
</comment>
<dbReference type="GO" id="GO:0016020">
    <property type="term" value="C:membrane"/>
    <property type="evidence" value="ECO:0007669"/>
    <property type="project" value="TreeGrafter"/>
</dbReference>
<evidence type="ECO:0000256" key="1">
    <source>
        <dbReference type="ARBA" id="ARBA00008842"/>
    </source>
</evidence>
<protein>
    <submittedName>
        <fullName evidence="2">Uncharacterized protein</fullName>
    </submittedName>
</protein>
<dbReference type="InterPro" id="IPR000648">
    <property type="entry name" value="Oxysterol-bd"/>
</dbReference>
<dbReference type="SUPFAM" id="SSF144000">
    <property type="entry name" value="Oxysterol-binding protein-like"/>
    <property type="match status" value="1"/>
</dbReference>
<dbReference type="PANTHER" id="PTHR10972:SF102">
    <property type="entry name" value="OXYSTEROL-BINDING PROTEIN"/>
    <property type="match status" value="1"/>
</dbReference>
<accession>A0A2Z6MZQ2</accession>
<keyword evidence="3" id="KW-1185">Reference proteome</keyword>
<proteinExistence type="inferred from homology"/>
<reference evidence="3" key="1">
    <citation type="journal article" date="2017" name="Front. Plant Sci.">
        <title>Climate Clever Clovers: New Paradigm to Reduce the Environmental Footprint of Ruminants by Breeding Low Methanogenic Forages Utilizing Haplotype Variation.</title>
        <authorList>
            <person name="Kaur P."/>
            <person name="Appels R."/>
            <person name="Bayer P.E."/>
            <person name="Keeble-Gagnere G."/>
            <person name="Wang J."/>
            <person name="Hirakawa H."/>
            <person name="Shirasawa K."/>
            <person name="Vercoe P."/>
            <person name="Stefanova K."/>
            <person name="Durmic Z."/>
            <person name="Nichols P."/>
            <person name="Revell C."/>
            <person name="Isobe S.N."/>
            <person name="Edwards D."/>
            <person name="Erskine W."/>
        </authorList>
    </citation>
    <scope>NUCLEOTIDE SEQUENCE [LARGE SCALE GENOMIC DNA]</scope>
    <source>
        <strain evidence="3">cv. Daliak</strain>
    </source>
</reference>
<dbReference type="AlphaFoldDB" id="A0A2Z6MZQ2"/>
<evidence type="ECO:0000313" key="3">
    <source>
        <dbReference type="Proteomes" id="UP000242715"/>
    </source>
</evidence>
<dbReference type="Proteomes" id="UP000242715">
    <property type="component" value="Unassembled WGS sequence"/>
</dbReference>
<name>A0A2Z6MZQ2_TRISU</name>
<gene>
    <name evidence="2" type="ORF">TSUD_205240</name>
</gene>